<evidence type="ECO:0000313" key="1">
    <source>
        <dbReference type="EMBL" id="GAH27370.1"/>
    </source>
</evidence>
<feature type="non-terminal residue" evidence="1">
    <location>
        <position position="1"/>
    </location>
</feature>
<dbReference type="Gene3D" id="3.30.420.240">
    <property type="match status" value="1"/>
</dbReference>
<gene>
    <name evidence="1" type="ORF">S01H4_66823</name>
</gene>
<feature type="non-terminal residue" evidence="1">
    <location>
        <position position="59"/>
    </location>
</feature>
<comment type="caution">
    <text evidence="1">The sequence shown here is derived from an EMBL/GenBank/DDBJ whole genome shotgun (WGS) entry which is preliminary data.</text>
</comment>
<organism evidence="1">
    <name type="scientific">marine sediment metagenome</name>
    <dbReference type="NCBI Taxonomy" id="412755"/>
    <lineage>
        <taxon>unclassified sequences</taxon>
        <taxon>metagenomes</taxon>
        <taxon>ecological metagenomes</taxon>
    </lineage>
</organism>
<dbReference type="EMBL" id="BART01041603">
    <property type="protein sequence ID" value="GAH27370.1"/>
    <property type="molecule type" value="Genomic_DNA"/>
</dbReference>
<name>X1F471_9ZZZZ</name>
<proteinExistence type="predicted"/>
<reference evidence="1" key="1">
    <citation type="journal article" date="2014" name="Front. Microbiol.">
        <title>High frequency of phylogenetically diverse reductive dehalogenase-homologous genes in deep subseafloor sedimentary metagenomes.</title>
        <authorList>
            <person name="Kawai M."/>
            <person name="Futagami T."/>
            <person name="Toyoda A."/>
            <person name="Takaki Y."/>
            <person name="Nishi S."/>
            <person name="Hori S."/>
            <person name="Arai W."/>
            <person name="Tsubouchi T."/>
            <person name="Morono Y."/>
            <person name="Uchiyama I."/>
            <person name="Ito T."/>
            <person name="Fujiyama A."/>
            <person name="Inagaki F."/>
            <person name="Takami H."/>
        </authorList>
    </citation>
    <scope>NUCLEOTIDE SEQUENCE</scope>
    <source>
        <strain evidence="1">Expedition CK06-06</strain>
    </source>
</reference>
<protein>
    <submittedName>
        <fullName evidence="1">Uncharacterized protein</fullName>
    </submittedName>
</protein>
<sequence length="59" mass="6535">AQAMQRCIDSAEGGIVVGADIARFGDDLITFYKRKGFKIIDHKTYQKQSLVKTANDLMG</sequence>
<dbReference type="AlphaFoldDB" id="X1F471"/>
<accession>X1F471</accession>